<dbReference type="Gramene" id="PSS04268">
    <property type="protein sequence ID" value="PSS04268"/>
    <property type="gene ID" value="CEY00_Acc20113"/>
</dbReference>
<keyword evidence="3" id="KW-1185">Reference proteome</keyword>
<reference evidence="2 3" key="1">
    <citation type="submission" date="2017-07" db="EMBL/GenBank/DDBJ databases">
        <title>An improved, manually edited Actinidia chinensis var. chinensis (kiwifruit) genome highlights the challenges associated with draft genomes and gene prediction in plants.</title>
        <authorList>
            <person name="Pilkington S."/>
            <person name="Crowhurst R."/>
            <person name="Hilario E."/>
            <person name="Nardozza S."/>
            <person name="Fraser L."/>
            <person name="Peng Y."/>
            <person name="Gunaseelan K."/>
            <person name="Simpson R."/>
            <person name="Tahir J."/>
            <person name="Deroles S."/>
            <person name="Templeton K."/>
            <person name="Luo Z."/>
            <person name="Davy M."/>
            <person name="Cheng C."/>
            <person name="Mcneilage M."/>
            <person name="Scaglione D."/>
            <person name="Liu Y."/>
            <person name="Zhang Q."/>
            <person name="Datson P."/>
            <person name="De Silva N."/>
            <person name="Gardiner S."/>
            <person name="Bassett H."/>
            <person name="Chagne D."/>
            <person name="Mccallum J."/>
            <person name="Dzierzon H."/>
            <person name="Deng C."/>
            <person name="Wang Y.-Y."/>
            <person name="Barron N."/>
            <person name="Manako K."/>
            <person name="Bowen J."/>
            <person name="Foster T."/>
            <person name="Erridge Z."/>
            <person name="Tiffin H."/>
            <person name="Waite C."/>
            <person name="Davies K."/>
            <person name="Grierson E."/>
            <person name="Laing W."/>
            <person name="Kirk R."/>
            <person name="Chen X."/>
            <person name="Wood M."/>
            <person name="Montefiori M."/>
            <person name="Brummell D."/>
            <person name="Schwinn K."/>
            <person name="Catanach A."/>
            <person name="Fullerton C."/>
            <person name="Li D."/>
            <person name="Meiyalaghan S."/>
            <person name="Nieuwenhuizen N."/>
            <person name="Read N."/>
            <person name="Prakash R."/>
            <person name="Hunter D."/>
            <person name="Zhang H."/>
            <person name="Mckenzie M."/>
            <person name="Knabel M."/>
            <person name="Harris A."/>
            <person name="Allan A."/>
            <person name="Chen A."/>
            <person name="Janssen B."/>
            <person name="Plunkett B."/>
            <person name="Dwamena C."/>
            <person name="Voogd C."/>
            <person name="Leif D."/>
            <person name="Lafferty D."/>
            <person name="Souleyre E."/>
            <person name="Varkonyi-Gasic E."/>
            <person name="Gambi F."/>
            <person name="Hanley J."/>
            <person name="Yao J.-L."/>
            <person name="Cheung J."/>
            <person name="David K."/>
            <person name="Warren B."/>
            <person name="Marsh K."/>
            <person name="Snowden K."/>
            <person name="Lin-Wang K."/>
            <person name="Brian L."/>
            <person name="Martinez-Sanchez M."/>
            <person name="Wang M."/>
            <person name="Ileperuma N."/>
            <person name="Macnee N."/>
            <person name="Campin R."/>
            <person name="Mcatee P."/>
            <person name="Drummond R."/>
            <person name="Espley R."/>
            <person name="Ireland H."/>
            <person name="Wu R."/>
            <person name="Atkinson R."/>
            <person name="Karunairetnam S."/>
            <person name="Bulley S."/>
            <person name="Chunkath S."/>
            <person name="Hanley Z."/>
            <person name="Storey R."/>
            <person name="Thrimawithana A."/>
            <person name="Thomson S."/>
            <person name="David C."/>
            <person name="Testolin R."/>
        </authorList>
    </citation>
    <scope>NUCLEOTIDE SEQUENCE [LARGE SCALE GENOMIC DNA]</scope>
    <source>
        <strain evidence="3">cv. Red5</strain>
        <tissue evidence="2">Young leaf</tissue>
    </source>
</reference>
<dbReference type="PANTHER" id="PTHR15555:SF0">
    <property type="entry name" value="ZINC FINGER HIT DOMAIN-CONTAINING PROTEIN 2"/>
    <property type="match status" value="1"/>
</dbReference>
<dbReference type="AlphaFoldDB" id="A0A2R6Q8R3"/>
<feature type="compositionally biased region" description="Acidic residues" evidence="1">
    <location>
        <begin position="12"/>
        <end position="23"/>
    </location>
</feature>
<dbReference type="InterPro" id="IPR039646">
    <property type="entry name" value="ZNHIT2"/>
</dbReference>
<reference evidence="3" key="2">
    <citation type="journal article" date="2018" name="BMC Genomics">
        <title>A manually annotated Actinidia chinensis var. chinensis (kiwifruit) genome highlights the challenges associated with draft genomes and gene prediction in plants.</title>
        <authorList>
            <person name="Pilkington S.M."/>
            <person name="Crowhurst R."/>
            <person name="Hilario E."/>
            <person name="Nardozza S."/>
            <person name="Fraser L."/>
            <person name="Peng Y."/>
            <person name="Gunaseelan K."/>
            <person name="Simpson R."/>
            <person name="Tahir J."/>
            <person name="Deroles S.C."/>
            <person name="Templeton K."/>
            <person name="Luo Z."/>
            <person name="Davy M."/>
            <person name="Cheng C."/>
            <person name="McNeilage M."/>
            <person name="Scaglione D."/>
            <person name="Liu Y."/>
            <person name="Zhang Q."/>
            <person name="Datson P."/>
            <person name="De Silva N."/>
            <person name="Gardiner S.E."/>
            <person name="Bassett H."/>
            <person name="Chagne D."/>
            <person name="McCallum J."/>
            <person name="Dzierzon H."/>
            <person name="Deng C."/>
            <person name="Wang Y.Y."/>
            <person name="Barron L."/>
            <person name="Manako K."/>
            <person name="Bowen J."/>
            <person name="Foster T.M."/>
            <person name="Erridge Z.A."/>
            <person name="Tiffin H."/>
            <person name="Waite C.N."/>
            <person name="Davies K.M."/>
            <person name="Grierson E.P."/>
            <person name="Laing W.A."/>
            <person name="Kirk R."/>
            <person name="Chen X."/>
            <person name="Wood M."/>
            <person name="Montefiori M."/>
            <person name="Brummell D.A."/>
            <person name="Schwinn K.E."/>
            <person name="Catanach A."/>
            <person name="Fullerton C."/>
            <person name="Li D."/>
            <person name="Meiyalaghan S."/>
            <person name="Nieuwenhuizen N."/>
            <person name="Read N."/>
            <person name="Prakash R."/>
            <person name="Hunter D."/>
            <person name="Zhang H."/>
            <person name="McKenzie M."/>
            <person name="Knabel M."/>
            <person name="Harris A."/>
            <person name="Allan A.C."/>
            <person name="Gleave A."/>
            <person name="Chen A."/>
            <person name="Janssen B.J."/>
            <person name="Plunkett B."/>
            <person name="Ampomah-Dwamena C."/>
            <person name="Voogd C."/>
            <person name="Leif D."/>
            <person name="Lafferty D."/>
            <person name="Souleyre E.J.F."/>
            <person name="Varkonyi-Gasic E."/>
            <person name="Gambi F."/>
            <person name="Hanley J."/>
            <person name="Yao J.L."/>
            <person name="Cheung J."/>
            <person name="David K.M."/>
            <person name="Warren B."/>
            <person name="Marsh K."/>
            <person name="Snowden K.C."/>
            <person name="Lin-Wang K."/>
            <person name="Brian L."/>
            <person name="Martinez-Sanchez M."/>
            <person name="Wang M."/>
            <person name="Ileperuma N."/>
            <person name="Macnee N."/>
            <person name="Campin R."/>
            <person name="McAtee P."/>
            <person name="Drummond R.S.M."/>
            <person name="Espley R.V."/>
            <person name="Ireland H.S."/>
            <person name="Wu R."/>
            <person name="Atkinson R.G."/>
            <person name="Karunairetnam S."/>
            <person name="Bulley S."/>
            <person name="Chunkath S."/>
            <person name="Hanley Z."/>
            <person name="Storey R."/>
            <person name="Thrimawithana A.H."/>
            <person name="Thomson S."/>
            <person name="David C."/>
            <person name="Testolin R."/>
            <person name="Huang H."/>
            <person name="Hellens R.P."/>
            <person name="Schaffer R.J."/>
        </authorList>
    </citation>
    <scope>NUCLEOTIDE SEQUENCE [LARGE SCALE GENOMIC DNA]</scope>
    <source>
        <strain evidence="3">cv. Red5</strain>
    </source>
</reference>
<comment type="caution">
    <text evidence="2">The sequence shown here is derived from an EMBL/GenBank/DDBJ whole genome shotgun (WGS) entry which is preliminary data.</text>
</comment>
<evidence type="ECO:0000256" key="1">
    <source>
        <dbReference type="SAM" id="MobiDB-lite"/>
    </source>
</evidence>
<organism evidence="2 3">
    <name type="scientific">Actinidia chinensis var. chinensis</name>
    <name type="common">Chinese soft-hair kiwi</name>
    <dbReference type="NCBI Taxonomy" id="1590841"/>
    <lineage>
        <taxon>Eukaryota</taxon>
        <taxon>Viridiplantae</taxon>
        <taxon>Streptophyta</taxon>
        <taxon>Embryophyta</taxon>
        <taxon>Tracheophyta</taxon>
        <taxon>Spermatophyta</taxon>
        <taxon>Magnoliopsida</taxon>
        <taxon>eudicotyledons</taxon>
        <taxon>Gunneridae</taxon>
        <taxon>Pentapetalae</taxon>
        <taxon>asterids</taxon>
        <taxon>Ericales</taxon>
        <taxon>Actinidiaceae</taxon>
        <taxon>Actinidia</taxon>
    </lineage>
</organism>
<feature type="compositionally biased region" description="Basic and acidic residues" evidence="1">
    <location>
        <begin position="1"/>
        <end position="11"/>
    </location>
</feature>
<name>A0A2R6Q8R3_ACTCC</name>
<feature type="region of interest" description="Disordered" evidence="1">
    <location>
        <begin position="82"/>
        <end position="104"/>
    </location>
</feature>
<feature type="region of interest" description="Disordered" evidence="1">
    <location>
        <begin position="1"/>
        <end position="26"/>
    </location>
</feature>
<protein>
    <submittedName>
        <fullName evidence="2">Zinc finger HIT domain-containing protein</fullName>
    </submittedName>
</protein>
<dbReference type="Proteomes" id="UP000241394">
    <property type="component" value="Chromosome LG18"/>
</dbReference>
<evidence type="ECO:0000313" key="3">
    <source>
        <dbReference type="Proteomes" id="UP000241394"/>
    </source>
</evidence>
<accession>A0A2R6Q8R3</accession>
<dbReference type="InParanoid" id="A0A2R6Q8R3"/>
<dbReference type="OrthoDB" id="18412at2759"/>
<sequence>MLDILKRFRSEEETDSMDEDDSTLSEKTVQKILTGYQVSLDDLSAEEKKRFQRAVTSGDLSKSIEPWEPWWLKPSARTISLRREGHNSSNHLPNKKQQPRRQMAQKVICPVTFHVTLKHHYLRSASSAQLSCPHY</sequence>
<evidence type="ECO:0000313" key="2">
    <source>
        <dbReference type="EMBL" id="PSS04268.1"/>
    </source>
</evidence>
<dbReference type="PANTHER" id="PTHR15555">
    <property type="entry name" value="ZINC FINGER HIT DOMAIN CONTAINING PROTEIN 2 PROTEIN FON -RELATED"/>
    <property type="match status" value="1"/>
</dbReference>
<gene>
    <name evidence="2" type="ORF">CEY00_Acc20113</name>
</gene>
<dbReference type="EMBL" id="NKQK01000018">
    <property type="protein sequence ID" value="PSS04268.1"/>
    <property type="molecule type" value="Genomic_DNA"/>
</dbReference>
<proteinExistence type="predicted"/>
<dbReference type="STRING" id="1590841.A0A2R6Q8R3"/>